<dbReference type="Gene3D" id="1.20.210.10">
    <property type="entry name" value="Cytochrome c oxidase-like, subunit I domain"/>
    <property type="match status" value="1"/>
</dbReference>
<comment type="cofactor">
    <cofactor evidence="1">
        <name>heme</name>
        <dbReference type="ChEBI" id="CHEBI:30413"/>
    </cofactor>
</comment>
<keyword evidence="5" id="KW-0186">Copper</keyword>
<dbReference type="PRINTS" id="PR01165">
    <property type="entry name" value="CYCOXIDASEI"/>
</dbReference>
<keyword evidence="5" id="KW-0479">Metal-binding</keyword>
<keyword evidence="5 6" id="KW-0472">Membrane</keyword>
<dbReference type="PANTHER" id="PTHR10422:SF18">
    <property type="entry name" value="CYTOCHROME C OXIDASE SUBUNIT 1"/>
    <property type="match status" value="1"/>
</dbReference>
<evidence type="ECO:0000256" key="2">
    <source>
        <dbReference type="ARBA" id="ARBA00004673"/>
    </source>
</evidence>
<dbReference type="GO" id="GO:0005743">
    <property type="term" value="C:mitochondrial inner membrane"/>
    <property type="evidence" value="ECO:0007669"/>
    <property type="project" value="UniProtKB-SubCell"/>
</dbReference>
<dbReference type="EMBL" id="AB191290">
    <property type="protein sequence ID" value="BAD91478.1"/>
    <property type="molecule type" value="Genomic_DNA"/>
</dbReference>
<dbReference type="PROSITE" id="PS50855">
    <property type="entry name" value="COX1"/>
    <property type="match status" value="1"/>
</dbReference>
<feature type="non-terminal residue" evidence="8">
    <location>
        <position position="1"/>
    </location>
</feature>
<name>Q59IQ0_WATSC</name>
<gene>
    <name evidence="8" type="primary">COI</name>
</gene>
<keyword evidence="5" id="KW-0679">Respiratory chain</keyword>
<comment type="similarity">
    <text evidence="3 5">Belongs to the heme-copper respiratory oxidase family.</text>
</comment>
<protein>
    <recommendedName>
        <fullName evidence="4 5">Cytochrome c oxidase subunit 1</fullName>
        <ecNumber evidence="5">7.1.1.9</ecNumber>
    </recommendedName>
</protein>
<dbReference type="InterPro" id="IPR036927">
    <property type="entry name" value="Cyt_c_oxase-like_su1_sf"/>
</dbReference>
<dbReference type="InterPro" id="IPR000883">
    <property type="entry name" value="Cyt_C_Oxase_1"/>
</dbReference>
<feature type="transmembrane region" description="Helical" evidence="6">
    <location>
        <begin position="187"/>
        <end position="206"/>
    </location>
</feature>
<keyword evidence="5" id="KW-0349">Heme</keyword>
<dbReference type="InterPro" id="IPR023616">
    <property type="entry name" value="Cyt_c_oxase-like_su1_dom"/>
</dbReference>
<proteinExistence type="inferred from homology"/>
<feature type="transmembrane region" description="Helical" evidence="6">
    <location>
        <begin position="37"/>
        <end position="66"/>
    </location>
</feature>
<dbReference type="GO" id="GO:0015990">
    <property type="term" value="P:electron transport coupled proton transport"/>
    <property type="evidence" value="ECO:0007669"/>
    <property type="project" value="TreeGrafter"/>
</dbReference>
<keyword evidence="5" id="KW-0408">Iron</keyword>
<evidence type="ECO:0000256" key="6">
    <source>
        <dbReference type="SAM" id="Phobius"/>
    </source>
</evidence>
<comment type="catalytic activity">
    <reaction evidence="5">
        <text>4 Fe(II)-[cytochrome c] + O2 + 8 H(+)(in) = 4 Fe(III)-[cytochrome c] + 2 H2O + 4 H(+)(out)</text>
        <dbReference type="Rhea" id="RHEA:11436"/>
        <dbReference type="Rhea" id="RHEA-COMP:10350"/>
        <dbReference type="Rhea" id="RHEA-COMP:14399"/>
        <dbReference type="ChEBI" id="CHEBI:15377"/>
        <dbReference type="ChEBI" id="CHEBI:15378"/>
        <dbReference type="ChEBI" id="CHEBI:15379"/>
        <dbReference type="ChEBI" id="CHEBI:29033"/>
        <dbReference type="ChEBI" id="CHEBI:29034"/>
        <dbReference type="EC" id="7.1.1.9"/>
    </reaction>
</comment>
<feature type="non-terminal residue" evidence="8">
    <location>
        <position position="217"/>
    </location>
</feature>
<evidence type="ECO:0000256" key="4">
    <source>
        <dbReference type="ARBA" id="ARBA00015947"/>
    </source>
</evidence>
<keyword evidence="5 6" id="KW-0812">Transmembrane</keyword>
<evidence type="ECO:0000313" key="8">
    <source>
        <dbReference type="EMBL" id="BAD91478.1"/>
    </source>
</evidence>
<keyword evidence="5" id="KW-0999">Mitochondrion inner membrane</keyword>
<dbReference type="GO" id="GO:0020037">
    <property type="term" value="F:heme binding"/>
    <property type="evidence" value="ECO:0007669"/>
    <property type="project" value="InterPro"/>
</dbReference>
<reference evidence="8" key="1">
    <citation type="submission" date="2004-09" db="EMBL/GenBank/DDBJ databases">
        <title>Phylogenetic relationships among coleoid cephalopods in Japanese water.</title>
        <authorList>
            <person name="Takumiya M."/>
            <person name="Kobayashi M."/>
            <person name="Tsuneki K."/>
            <person name="Furuya H."/>
        </authorList>
    </citation>
    <scope>NUCLEOTIDE SEQUENCE</scope>
</reference>
<keyword evidence="5" id="KW-0249">Electron transport</keyword>
<comment type="function">
    <text evidence="5">Component of the cytochrome c oxidase, the last enzyme in the mitochondrial electron transport chain which drives oxidative phosphorylation. The respiratory chain contains 3 multisubunit complexes succinate dehydrogenase (complex II, CII), ubiquinol-cytochrome c oxidoreductase (cytochrome b-c1 complex, complex III, CIII) and cytochrome c oxidase (complex IV, CIV), that cooperate to transfer electrons derived from NADH and succinate to molecular oxygen, creating an electrochemical gradient over the inner membrane that drives transmembrane transport and the ATP synthase. Cytochrome c oxidase is the component of the respiratory chain that catalyzes the reduction of oxygen to water. Electrons originating from reduced cytochrome c in the intermembrane space (IMS) are transferred via the dinuclear copper A center (CU(A)) of subunit 2 and heme A of subunit 1 to the active site in subunit 1, a binuclear center (BNC) formed by heme A3 and copper B (CU(B)). The BNC reduces molecular oxygen to 2 water molecules using 4 electrons from cytochrome c in the IMS and 4 protons from the mitochondrial matrix.</text>
</comment>
<keyword evidence="5 8" id="KW-0496">Mitochondrion</keyword>
<sequence>TLYFIFGIWSGLLGTSLSLMIRTELGQPGSLLNDDQLYNVVVTAHGFIMIFFMVMPIMIGGFGNWLVPLMLGAPDMAFPRMNNMSFGFFPLHWHYYSFFTVKGGLARDELSTPLYLVTISAGPSVDLAIFPLHLAGVSSILGSYWLYYNNSLYTVSSSSNGTTTFICLISVYYRYPSTPFFTCTSSSYYYIINSPLLLHYIIWPWSSSGSYFMPTSF</sequence>
<dbReference type="GO" id="GO:0006123">
    <property type="term" value="P:mitochondrial electron transport, cytochrome c to oxygen"/>
    <property type="evidence" value="ECO:0007669"/>
    <property type="project" value="TreeGrafter"/>
</dbReference>
<dbReference type="SUPFAM" id="SSF81442">
    <property type="entry name" value="Cytochrome c oxidase subunit I-like"/>
    <property type="match status" value="1"/>
</dbReference>
<keyword evidence="6" id="KW-1133">Transmembrane helix</keyword>
<dbReference type="EC" id="7.1.1.9" evidence="5"/>
<organism evidence="8">
    <name type="scientific">Watasenia scintillans</name>
    <name type="common">Japanese firefly squid</name>
    <name type="synonym">Abraliopsis scintillans</name>
    <dbReference type="NCBI Taxonomy" id="6625"/>
    <lineage>
        <taxon>Eukaryota</taxon>
        <taxon>Metazoa</taxon>
        <taxon>Spiralia</taxon>
        <taxon>Lophotrochozoa</taxon>
        <taxon>Mollusca</taxon>
        <taxon>Cephalopoda</taxon>
        <taxon>Coleoidea</taxon>
        <taxon>Decapodiformes</taxon>
        <taxon>Oegopsida</taxon>
        <taxon>Enoploteuthidae</taxon>
        <taxon>Watasenia</taxon>
    </lineage>
</organism>
<dbReference type="UniPathway" id="UPA00705"/>
<feature type="transmembrane region" description="Helical" evidence="6">
    <location>
        <begin position="153"/>
        <end position="175"/>
    </location>
</feature>
<dbReference type="GO" id="GO:0046872">
    <property type="term" value="F:metal ion binding"/>
    <property type="evidence" value="ECO:0007669"/>
    <property type="project" value="UniProtKB-KW"/>
</dbReference>
<dbReference type="GO" id="GO:0004129">
    <property type="term" value="F:cytochrome-c oxidase activity"/>
    <property type="evidence" value="ECO:0007669"/>
    <property type="project" value="UniProtKB-EC"/>
</dbReference>
<geneLocation type="mitochondrion" evidence="8"/>
<comment type="subcellular location">
    <subcellularLocation>
        <location evidence="5">Mitochondrion inner membrane</location>
        <topology evidence="5">Multi-pass membrane protein</topology>
    </subcellularLocation>
</comment>
<accession>Q59IQ0</accession>
<dbReference type="Pfam" id="PF00115">
    <property type="entry name" value="COX1"/>
    <property type="match status" value="1"/>
</dbReference>
<dbReference type="PANTHER" id="PTHR10422">
    <property type="entry name" value="CYTOCHROME C OXIDASE SUBUNIT 1"/>
    <property type="match status" value="1"/>
</dbReference>
<feature type="domain" description="Cytochrome oxidase subunit I profile" evidence="7">
    <location>
        <begin position="1"/>
        <end position="143"/>
    </location>
</feature>
<evidence type="ECO:0000259" key="7">
    <source>
        <dbReference type="PROSITE" id="PS50855"/>
    </source>
</evidence>
<evidence type="ECO:0000256" key="5">
    <source>
        <dbReference type="RuleBase" id="RU000369"/>
    </source>
</evidence>
<comment type="pathway">
    <text evidence="2 5">Energy metabolism; oxidative phosphorylation.</text>
</comment>
<evidence type="ECO:0000256" key="1">
    <source>
        <dbReference type="ARBA" id="ARBA00001971"/>
    </source>
</evidence>
<dbReference type="AlphaFoldDB" id="Q59IQ0"/>
<evidence type="ECO:0000256" key="3">
    <source>
        <dbReference type="ARBA" id="ARBA00009578"/>
    </source>
</evidence>
<keyword evidence="5" id="KW-0813">Transport</keyword>
<feature type="transmembrane region" description="Helical" evidence="6">
    <location>
        <begin position="6"/>
        <end position="25"/>
    </location>
</feature>